<reference evidence="2" key="1">
    <citation type="submission" date="2014-11" db="EMBL/GenBank/DDBJ databases">
        <authorList>
            <person name="Amaro Gonzalez C."/>
        </authorList>
    </citation>
    <scope>NUCLEOTIDE SEQUENCE</scope>
</reference>
<evidence type="ECO:0000313" key="2">
    <source>
        <dbReference type="EMBL" id="JAH54411.1"/>
    </source>
</evidence>
<proteinExistence type="predicted"/>
<evidence type="ECO:0000256" key="1">
    <source>
        <dbReference type="SAM" id="MobiDB-lite"/>
    </source>
</evidence>
<feature type="region of interest" description="Disordered" evidence="1">
    <location>
        <begin position="1"/>
        <end position="26"/>
    </location>
</feature>
<accession>A0A0E9TLD8</accession>
<organism evidence="2">
    <name type="scientific">Anguilla anguilla</name>
    <name type="common">European freshwater eel</name>
    <name type="synonym">Muraena anguilla</name>
    <dbReference type="NCBI Taxonomy" id="7936"/>
    <lineage>
        <taxon>Eukaryota</taxon>
        <taxon>Metazoa</taxon>
        <taxon>Chordata</taxon>
        <taxon>Craniata</taxon>
        <taxon>Vertebrata</taxon>
        <taxon>Euteleostomi</taxon>
        <taxon>Actinopterygii</taxon>
        <taxon>Neopterygii</taxon>
        <taxon>Teleostei</taxon>
        <taxon>Anguilliformes</taxon>
        <taxon>Anguillidae</taxon>
        <taxon>Anguilla</taxon>
    </lineage>
</organism>
<dbReference type="AlphaFoldDB" id="A0A0E9TLD8"/>
<dbReference type="EMBL" id="GBXM01054166">
    <property type="protein sequence ID" value="JAH54411.1"/>
    <property type="molecule type" value="Transcribed_RNA"/>
</dbReference>
<protein>
    <submittedName>
        <fullName evidence="2">Uncharacterized protein</fullName>
    </submittedName>
</protein>
<sequence>MSLAAISGTRRHRGTRSVAMATERSGEEAAANAFHLCQSSAPH</sequence>
<name>A0A0E9TLD8_ANGAN</name>
<reference evidence="2" key="2">
    <citation type="journal article" date="2015" name="Fish Shellfish Immunol.">
        <title>Early steps in the European eel (Anguilla anguilla)-Vibrio vulnificus interaction in the gills: Role of the RtxA13 toxin.</title>
        <authorList>
            <person name="Callol A."/>
            <person name="Pajuelo D."/>
            <person name="Ebbesson L."/>
            <person name="Teles M."/>
            <person name="MacKenzie S."/>
            <person name="Amaro C."/>
        </authorList>
    </citation>
    <scope>NUCLEOTIDE SEQUENCE</scope>
</reference>